<dbReference type="RefSeq" id="WP_035115794.1">
    <property type="nucleotide sequence ID" value="NZ_CP047046.1"/>
</dbReference>
<protein>
    <submittedName>
        <fullName evidence="1">Uncharacterized protein</fullName>
    </submittedName>
</protein>
<comment type="caution">
    <text evidence="1">The sequence shown here is derived from an EMBL/GenBank/DDBJ whole genome shotgun (WGS) entry which is preliminary data.</text>
</comment>
<dbReference type="EMBL" id="JRVJ01000021">
    <property type="protein sequence ID" value="KGM18174.1"/>
    <property type="molecule type" value="Genomic_DNA"/>
</dbReference>
<dbReference type="Proteomes" id="UP000030145">
    <property type="component" value="Unassembled WGS sequence"/>
</dbReference>
<reference evidence="1 2" key="1">
    <citation type="submission" date="2014-10" db="EMBL/GenBank/DDBJ databases">
        <title>Whole Genome sequence of Corynebacterium auriscanis strain CIP 106629.</title>
        <authorList>
            <person name="Hassan S.S."/>
            <person name="Jamal S.B."/>
            <person name="Tiwari S."/>
            <person name="Oliveira L.D.C."/>
            <person name="Souza F."/>
            <person name="Mariano D.C."/>
            <person name="Almeida S."/>
            <person name="Dorella F."/>
            <person name="Pereira F."/>
            <person name="Carvalho A."/>
            <person name="Leal C.A."/>
            <person name="Soares S.D.C."/>
            <person name="Figueiredo H.C."/>
            <person name="Silva A."/>
            <person name="Azevedo V.A."/>
        </authorList>
    </citation>
    <scope>NUCLEOTIDE SEQUENCE [LARGE SCALE GENOMIC DNA]</scope>
    <source>
        <strain evidence="1 2">CIP 106629</strain>
    </source>
</reference>
<sequence length="74" mass="8319">MDARNREYAKRFWDELGIRKPSDPPTNLPALLDDLGVKGEPKAVQRAAVEKWLEDNEPIGALVVDLELDYGIVT</sequence>
<evidence type="ECO:0000313" key="1">
    <source>
        <dbReference type="EMBL" id="KGM18174.1"/>
    </source>
</evidence>
<evidence type="ECO:0000313" key="2">
    <source>
        <dbReference type="Proteomes" id="UP000030145"/>
    </source>
</evidence>
<accession>A0A0A2DJS6</accession>
<dbReference type="GeneID" id="300553341"/>
<name>A0A0A2DJS6_9CORY</name>
<dbReference type="AlphaFoldDB" id="A0A0A2DJS6"/>
<proteinExistence type="predicted"/>
<gene>
    <name evidence="1" type="ORF">MA47_09880</name>
</gene>
<organism evidence="1 2">
    <name type="scientific">Corynebacterium auriscanis</name>
    <dbReference type="NCBI Taxonomy" id="99807"/>
    <lineage>
        <taxon>Bacteria</taxon>
        <taxon>Bacillati</taxon>
        <taxon>Actinomycetota</taxon>
        <taxon>Actinomycetes</taxon>
        <taxon>Mycobacteriales</taxon>
        <taxon>Corynebacteriaceae</taxon>
        <taxon>Corynebacterium</taxon>
    </lineage>
</organism>
<keyword evidence="2" id="KW-1185">Reference proteome</keyword>